<reference evidence="1" key="1">
    <citation type="submission" date="2019-08" db="EMBL/GenBank/DDBJ databases">
        <authorList>
            <person name="Kucharzyk K."/>
            <person name="Murdoch R.W."/>
            <person name="Higgins S."/>
            <person name="Loffler F."/>
        </authorList>
    </citation>
    <scope>NUCLEOTIDE SEQUENCE</scope>
</reference>
<protein>
    <submittedName>
        <fullName evidence="1">Uncharacterized protein</fullName>
    </submittedName>
</protein>
<proteinExistence type="predicted"/>
<sequence length="136" mass="15625">MNLIGIEEHMFFTSQKLGDTKYIDVLNTAREMRKELMKKIVKEGQGEVWCTSKHLLSASMRLMEVGTKSLTKGDQKEANDYFKKSFDLYNLFWGLNLGLVKSDPKKAKFDEKSLPKKDLLGKVGQTINKILDCCRE</sequence>
<dbReference type="AlphaFoldDB" id="A0A644ZU26"/>
<dbReference type="EMBL" id="VSSQ01010398">
    <property type="protein sequence ID" value="MPM44236.1"/>
    <property type="molecule type" value="Genomic_DNA"/>
</dbReference>
<comment type="caution">
    <text evidence="1">The sequence shown here is derived from an EMBL/GenBank/DDBJ whole genome shotgun (WGS) entry which is preliminary data.</text>
</comment>
<name>A0A644ZU26_9ZZZZ</name>
<organism evidence="1">
    <name type="scientific">bioreactor metagenome</name>
    <dbReference type="NCBI Taxonomy" id="1076179"/>
    <lineage>
        <taxon>unclassified sequences</taxon>
        <taxon>metagenomes</taxon>
        <taxon>ecological metagenomes</taxon>
    </lineage>
</organism>
<accession>A0A644ZU26</accession>
<gene>
    <name evidence="1" type="ORF">SDC9_90914</name>
</gene>
<evidence type="ECO:0000313" key="1">
    <source>
        <dbReference type="EMBL" id="MPM44236.1"/>
    </source>
</evidence>